<dbReference type="Proteomes" id="UP000263742">
    <property type="component" value="Segment"/>
</dbReference>
<evidence type="ECO:0000256" key="1">
    <source>
        <dbReference type="SAM" id="MobiDB-lite"/>
    </source>
</evidence>
<feature type="compositionally biased region" description="Polar residues" evidence="1">
    <location>
        <begin position="43"/>
        <end position="52"/>
    </location>
</feature>
<reference evidence="2 3" key="1">
    <citation type="journal article" date="2018" name="Front. Microbiol.">
        <title>Jumbo Bacteriophages Are Represented Within an Increasing Diversity of Environmental Viruses Infecting the Emerging Phytopathogen, Dickeya solani.</title>
        <authorList>
            <person name="Day A.W."/>
            <person name="Ahn J."/>
            <person name="Salmond G.P.C."/>
        </authorList>
    </citation>
    <scope>NUCLEOTIDE SEQUENCE [LARGE SCALE GENOMIC DNA]</scope>
</reference>
<accession>A0A384ZWI0</accession>
<feature type="compositionally biased region" description="Basic and acidic residues" evidence="1">
    <location>
        <begin position="55"/>
        <end position="66"/>
    </location>
</feature>
<feature type="region of interest" description="Disordered" evidence="1">
    <location>
        <begin position="120"/>
        <end position="144"/>
    </location>
</feature>
<proteinExistence type="predicted"/>
<feature type="compositionally biased region" description="Basic and acidic residues" evidence="1">
    <location>
        <begin position="29"/>
        <end position="42"/>
    </location>
</feature>
<feature type="compositionally biased region" description="Basic residues" evidence="1">
    <location>
        <begin position="129"/>
        <end position="144"/>
    </location>
</feature>
<organism evidence="2 3">
    <name type="scientific">Dickeya phage vB_DsoM_JA13</name>
    <dbReference type="NCBI Taxonomy" id="2283030"/>
    <lineage>
        <taxon>Viruses</taxon>
        <taxon>Duplodnaviria</taxon>
        <taxon>Heunggongvirae</taxon>
        <taxon>Uroviricota</taxon>
        <taxon>Caudoviricetes</taxon>
        <taxon>Salmondvirus</taxon>
        <taxon>Salmondvirus JA11</taxon>
    </lineage>
</organism>
<sequence>MQVLISLSKMKSPLEEQKVVLENAKDNVKKAQRSEKLARDNLQDATENQRNVQGARKELAERGKVRRRATDIARIQQQKVGRAGVVDRLINELERLEKTEVTDANKKAIEERRASLRKQISDAREAMKKIKLPKSTIKRKKRRR</sequence>
<name>A0A384ZWI0_9CAUD</name>
<dbReference type="EMBL" id="MH460460">
    <property type="protein sequence ID" value="AXG66592.1"/>
    <property type="molecule type" value="Genomic_DNA"/>
</dbReference>
<evidence type="ECO:0000313" key="3">
    <source>
        <dbReference type="Proteomes" id="UP000263742"/>
    </source>
</evidence>
<evidence type="ECO:0000313" key="2">
    <source>
        <dbReference type="EMBL" id="AXG66592.1"/>
    </source>
</evidence>
<protein>
    <submittedName>
        <fullName evidence="2">Uncharacterized protein</fullName>
    </submittedName>
</protein>
<gene>
    <name evidence="2" type="ORF">JA13_189</name>
</gene>
<feature type="region of interest" description="Disordered" evidence="1">
    <location>
        <begin position="29"/>
        <end position="66"/>
    </location>
</feature>